<dbReference type="InterPro" id="IPR022739">
    <property type="entry name" value="Polyphenol_oxidase_cen"/>
</dbReference>
<dbReference type="InterPro" id="IPR018487">
    <property type="entry name" value="Hemopexin-like_repeat"/>
</dbReference>
<dbReference type="Gene3D" id="1.10.1280.10">
    <property type="entry name" value="Di-copper center containing domain from catechol oxidase"/>
    <property type="match status" value="1"/>
</dbReference>
<evidence type="ECO:0000256" key="1">
    <source>
        <dbReference type="ARBA" id="ARBA00001973"/>
    </source>
</evidence>
<dbReference type="InterPro" id="IPR050316">
    <property type="entry name" value="Tyrosinase/Hemocyanin"/>
</dbReference>
<reference evidence="9" key="1">
    <citation type="submission" date="2016-10" db="EMBL/GenBank/DDBJ databases">
        <authorList>
            <person name="Varghese N."/>
            <person name="Submissions S."/>
        </authorList>
    </citation>
    <scope>NUCLEOTIDE SEQUENCE [LARGE SCALE GENOMIC DNA]</scope>
    <source>
        <strain evidence="9">DSM 44675</strain>
    </source>
</reference>
<keyword evidence="3" id="KW-0479">Metal-binding</keyword>
<keyword evidence="9" id="KW-1185">Reference proteome</keyword>
<dbReference type="PROSITE" id="PS51642">
    <property type="entry name" value="HEMOPEXIN_2"/>
    <property type="match status" value="5"/>
</dbReference>
<dbReference type="InterPro" id="IPR002227">
    <property type="entry name" value="Tyrosinase_Cu-bd"/>
</dbReference>
<dbReference type="PROSITE" id="PS00498">
    <property type="entry name" value="TYROSINASE_2"/>
    <property type="match status" value="1"/>
</dbReference>
<dbReference type="EMBL" id="FOAW01000009">
    <property type="protein sequence ID" value="SEL44043.1"/>
    <property type="molecule type" value="Genomic_DNA"/>
</dbReference>
<dbReference type="PROSITE" id="PS00497">
    <property type="entry name" value="TYROSINASE_1"/>
    <property type="match status" value="1"/>
</dbReference>
<dbReference type="SUPFAM" id="SSF48056">
    <property type="entry name" value="Di-copper centre-containing domain"/>
    <property type="match status" value="1"/>
</dbReference>
<dbReference type="PANTHER" id="PTHR11474:SF76">
    <property type="entry name" value="SHKT DOMAIN-CONTAINING PROTEIN"/>
    <property type="match status" value="1"/>
</dbReference>
<dbReference type="OrthoDB" id="2874181at2"/>
<accession>A0A1H7Q7S9</accession>
<evidence type="ECO:0000313" key="9">
    <source>
        <dbReference type="Proteomes" id="UP000198677"/>
    </source>
</evidence>
<evidence type="ECO:0000256" key="2">
    <source>
        <dbReference type="ARBA" id="ARBA00009928"/>
    </source>
</evidence>
<keyword evidence="4" id="KW-0560">Oxidoreductase</keyword>
<dbReference type="Pfam" id="PF12142">
    <property type="entry name" value="PPO1_DWL"/>
    <property type="match status" value="1"/>
</dbReference>
<dbReference type="AlphaFoldDB" id="A0A1H7Q7S9"/>
<dbReference type="InterPro" id="IPR008922">
    <property type="entry name" value="Di-copper_centre_dom_sf"/>
</dbReference>
<dbReference type="InterPro" id="IPR057190">
    <property type="entry name" value="DUF7868"/>
</dbReference>
<dbReference type="GO" id="GO:0004097">
    <property type="term" value="F:catechol oxidase activity"/>
    <property type="evidence" value="ECO:0007669"/>
    <property type="project" value="InterPro"/>
</dbReference>
<evidence type="ECO:0000259" key="6">
    <source>
        <dbReference type="PROSITE" id="PS00497"/>
    </source>
</evidence>
<dbReference type="SMART" id="SM00120">
    <property type="entry name" value="HX"/>
    <property type="match status" value="5"/>
</dbReference>
<dbReference type="Pfam" id="PF25271">
    <property type="entry name" value="DUF7868"/>
    <property type="match status" value="1"/>
</dbReference>
<feature type="domain" description="Tyrosinase copper-binding" evidence="7">
    <location>
        <begin position="485"/>
        <end position="496"/>
    </location>
</feature>
<organism evidence="8 9">
    <name type="scientific">Rhodococcus maanshanensis</name>
    <dbReference type="NCBI Taxonomy" id="183556"/>
    <lineage>
        <taxon>Bacteria</taxon>
        <taxon>Bacillati</taxon>
        <taxon>Actinomycetota</taxon>
        <taxon>Actinomycetes</taxon>
        <taxon>Mycobacteriales</taxon>
        <taxon>Nocardiaceae</taxon>
        <taxon>Rhodococcus</taxon>
    </lineage>
</organism>
<feature type="domain" description="Tyrosinase copper-binding" evidence="6">
    <location>
        <begin position="339"/>
        <end position="356"/>
    </location>
</feature>
<evidence type="ECO:0000259" key="7">
    <source>
        <dbReference type="PROSITE" id="PS00498"/>
    </source>
</evidence>
<keyword evidence="5" id="KW-0186">Copper</keyword>
<dbReference type="PRINTS" id="PR00092">
    <property type="entry name" value="TYROSINASE"/>
</dbReference>
<sequence length="746" mass="82273">MATTRFQREIGMPVDAALYSGSQCYFFNGYQYIRVTRTDTGPGTIDPGYPKNISEWQWGTFGSNGIDAALYSGTKCYFFNGNQYIRVTRTDTGPGTIDPGYPKNISEWQWGTFGSNGIDAALYSGTKCYFFNGNQYIRVTRTDTGPGTIDPGYPKNISEWQWGTFGSNGIDAALYSGTKCYFFNGNQYIRVTRTDTGPGTIDPGYPKNISEWQWGTFGSNGIDTALYSGTKCYFFNGNQYIRVTRTDTGPGTIDPGYPKNISEWQWGTFGRYPKRFVRKNIWILEATTPWDPITLAYANAVKALQARAPSDPRSWTYLAAVHGSSASVPPGAVWNQCQHGSWFFLPWHRMYLYYFERIVRAEVIAQGGPHDWALPFWNYENPGHAALPPAFRDPTMPDGTANPLFVTQRSAGMNMGAQLPQSVTTSAAALAFDAFTPPPAPAFGGGKTGPQHFFGAHGELEFTPHNDVHGMIGGWMGNPNQAALDPIFWLHHSNIDRLWSIWIDQGGGRANPPDTQWRTTPFVLHDETAAQVRSTASAVLDTRSQLRYVYETVGAPAVEAVVEAMSASPPPDPPPEFVGASERPVELAGAPATVDVVIDRRTLESRARELPSDSPAHVYLNLEDIEAERNPDTVYEVFVSGPRASDGTVDTTYYVGNVSFFGIEHLSVAGPASDGPHGIRRTFDITGWIDELRAQGRWDDEQMVVSFRPLSLIMPPGTELPPVVAEESLTARAAPVRIGRVSLFYG</sequence>
<evidence type="ECO:0000256" key="4">
    <source>
        <dbReference type="ARBA" id="ARBA00023002"/>
    </source>
</evidence>
<dbReference type="SUPFAM" id="SSF50923">
    <property type="entry name" value="Hemopexin-like domain"/>
    <property type="match status" value="2"/>
</dbReference>
<gene>
    <name evidence="8" type="ORF">SAMN05444583_10970</name>
</gene>
<dbReference type="Pfam" id="PF00264">
    <property type="entry name" value="Tyrosinase"/>
    <property type="match status" value="2"/>
</dbReference>
<dbReference type="PANTHER" id="PTHR11474">
    <property type="entry name" value="TYROSINASE FAMILY MEMBER"/>
    <property type="match status" value="1"/>
</dbReference>
<dbReference type="Proteomes" id="UP000198677">
    <property type="component" value="Unassembled WGS sequence"/>
</dbReference>
<dbReference type="InterPro" id="IPR036375">
    <property type="entry name" value="Hemopexin-like_dom_sf"/>
</dbReference>
<name>A0A1H7Q7S9_9NOCA</name>
<dbReference type="GO" id="GO:0046872">
    <property type="term" value="F:metal ion binding"/>
    <property type="evidence" value="ECO:0007669"/>
    <property type="project" value="UniProtKB-KW"/>
</dbReference>
<protein>
    <submittedName>
        <fullName evidence="8">Hemopexin</fullName>
    </submittedName>
</protein>
<comment type="similarity">
    <text evidence="2">Belongs to the tyrosinase family.</text>
</comment>
<comment type="cofactor">
    <cofactor evidence="1">
        <name>Cu(2+)</name>
        <dbReference type="ChEBI" id="CHEBI:29036"/>
    </cofactor>
</comment>
<evidence type="ECO:0000313" key="8">
    <source>
        <dbReference type="EMBL" id="SEL44043.1"/>
    </source>
</evidence>
<evidence type="ECO:0000256" key="5">
    <source>
        <dbReference type="ARBA" id="ARBA00023008"/>
    </source>
</evidence>
<dbReference type="Gene3D" id="2.110.10.10">
    <property type="entry name" value="Hemopexin-like domain"/>
    <property type="match status" value="2"/>
</dbReference>
<proteinExistence type="inferred from homology"/>
<dbReference type="Pfam" id="PF00045">
    <property type="entry name" value="Hemopexin"/>
    <property type="match status" value="5"/>
</dbReference>
<evidence type="ECO:0000256" key="3">
    <source>
        <dbReference type="ARBA" id="ARBA00022723"/>
    </source>
</evidence>